<dbReference type="InParanoid" id="A0A5C3NZI6"/>
<name>A0A5C3NZI6_9APHY</name>
<feature type="non-terminal residue" evidence="2">
    <location>
        <position position="98"/>
    </location>
</feature>
<organism evidence="2 3">
    <name type="scientific">Polyporus arcularius HHB13444</name>
    <dbReference type="NCBI Taxonomy" id="1314778"/>
    <lineage>
        <taxon>Eukaryota</taxon>
        <taxon>Fungi</taxon>
        <taxon>Dikarya</taxon>
        <taxon>Basidiomycota</taxon>
        <taxon>Agaricomycotina</taxon>
        <taxon>Agaricomycetes</taxon>
        <taxon>Polyporales</taxon>
        <taxon>Polyporaceae</taxon>
        <taxon>Polyporus</taxon>
    </lineage>
</organism>
<evidence type="ECO:0000313" key="3">
    <source>
        <dbReference type="Proteomes" id="UP000308197"/>
    </source>
</evidence>
<evidence type="ECO:0000259" key="1">
    <source>
        <dbReference type="Pfam" id="PF17667"/>
    </source>
</evidence>
<dbReference type="EMBL" id="ML211539">
    <property type="protein sequence ID" value="TFK81947.1"/>
    <property type="molecule type" value="Genomic_DNA"/>
</dbReference>
<dbReference type="SUPFAM" id="SSF56112">
    <property type="entry name" value="Protein kinase-like (PK-like)"/>
    <property type="match status" value="1"/>
</dbReference>
<reference evidence="2 3" key="1">
    <citation type="journal article" date="2019" name="Nat. Ecol. Evol.">
        <title>Megaphylogeny resolves global patterns of mushroom evolution.</title>
        <authorList>
            <person name="Varga T."/>
            <person name="Krizsan K."/>
            <person name="Foldi C."/>
            <person name="Dima B."/>
            <person name="Sanchez-Garcia M."/>
            <person name="Sanchez-Ramirez S."/>
            <person name="Szollosi G.J."/>
            <person name="Szarkandi J.G."/>
            <person name="Papp V."/>
            <person name="Albert L."/>
            <person name="Andreopoulos W."/>
            <person name="Angelini C."/>
            <person name="Antonin V."/>
            <person name="Barry K.W."/>
            <person name="Bougher N.L."/>
            <person name="Buchanan P."/>
            <person name="Buyck B."/>
            <person name="Bense V."/>
            <person name="Catcheside P."/>
            <person name="Chovatia M."/>
            <person name="Cooper J."/>
            <person name="Damon W."/>
            <person name="Desjardin D."/>
            <person name="Finy P."/>
            <person name="Geml J."/>
            <person name="Haridas S."/>
            <person name="Hughes K."/>
            <person name="Justo A."/>
            <person name="Karasinski D."/>
            <person name="Kautmanova I."/>
            <person name="Kiss B."/>
            <person name="Kocsube S."/>
            <person name="Kotiranta H."/>
            <person name="LaButti K.M."/>
            <person name="Lechner B.E."/>
            <person name="Liimatainen K."/>
            <person name="Lipzen A."/>
            <person name="Lukacs Z."/>
            <person name="Mihaltcheva S."/>
            <person name="Morgado L.N."/>
            <person name="Niskanen T."/>
            <person name="Noordeloos M.E."/>
            <person name="Ohm R.A."/>
            <person name="Ortiz-Santana B."/>
            <person name="Ovrebo C."/>
            <person name="Racz N."/>
            <person name="Riley R."/>
            <person name="Savchenko A."/>
            <person name="Shiryaev A."/>
            <person name="Soop K."/>
            <person name="Spirin V."/>
            <person name="Szebenyi C."/>
            <person name="Tomsovsky M."/>
            <person name="Tulloss R.E."/>
            <person name="Uehling J."/>
            <person name="Grigoriev I.V."/>
            <person name="Vagvolgyi C."/>
            <person name="Papp T."/>
            <person name="Martin F.M."/>
            <person name="Miettinen O."/>
            <person name="Hibbett D.S."/>
            <person name="Nagy L.G."/>
        </authorList>
    </citation>
    <scope>NUCLEOTIDE SEQUENCE [LARGE SCALE GENOMIC DNA]</scope>
    <source>
        <strain evidence="2 3">HHB13444</strain>
    </source>
</reference>
<proteinExistence type="predicted"/>
<feature type="non-terminal residue" evidence="2">
    <location>
        <position position="1"/>
    </location>
</feature>
<sequence>LQRDVNPSNIMIRPSVSINADGKRTVHYTGVLIDWDLACRVQEGHSVQPYPPKPRSLTSWPFHCSNPFDIPSGFRGDLESFFLIMLYYAMRSVHNNCE</sequence>
<keyword evidence="3" id="KW-1185">Reference proteome</keyword>
<dbReference type="InterPro" id="IPR040976">
    <property type="entry name" value="Pkinase_fungal"/>
</dbReference>
<dbReference type="Pfam" id="PF17667">
    <property type="entry name" value="Pkinase_fungal"/>
    <property type="match status" value="1"/>
</dbReference>
<evidence type="ECO:0000313" key="2">
    <source>
        <dbReference type="EMBL" id="TFK81947.1"/>
    </source>
</evidence>
<protein>
    <recommendedName>
        <fullName evidence="1">Fungal-type protein kinase domain-containing protein</fullName>
    </recommendedName>
</protein>
<gene>
    <name evidence="2" type="ORF">K466DRAFT_465227</name>
</gene>
<feature type="domain" description="Fungal-type protein kinase" evidence="1">
    <location>
        <begin position="1"/>
        <end position="87"/>
    </location>
</feature>
<dbReference type="AlphaFoldDB" id="A0A5C3NZI6"/>
<accession>A0A5C3NZI6</accession>
<dbReference type="InterPro" id="IPR011009">
    <property type="entry name" value="Kinase-like_dom_sf"/>
</dbReference>
<dbReference type="Proteomes" id="UP000308197">
    <property type="component" value="Unassembled WGS sequence"/>
</dbReference>